<gene>
    <name evidence="1" type="ORF">A2960_01965</name>
</gene>
<dbReference type="EMBL" id="MFJR01000007">
    <property type="protein sequence ID" value="OGG26895.1"/>
    <property type="molecule type" value="Genomic_DNA"/>
</dbReference>
<organism evidence="1 2">
    <name type="scientific">Candidatus Gottesmanbacteria bacterium RIFCSPLOWO2_01_FULL_39_12b</name>
    <dbReference type="NCBI Taxonomy" id="1798388"/>
    <lineage>
        <taxon>Bacteria</taxon>
        <taxon>Candidatus Gottesmaniibacteriota</taxon>
    </lineage>
</organism>
<reference evidence="1 2" key="1">
    <citation type="journal article" date="2016" name="Nat. Commun.">
        <title>Thousands of microbial genomes shed light on interconnected biogeochemical processes in an aquifer system.</title>
        <authorList>
            <person name="Anantharaman K."/>
            <person name="Brown C.T."/>
            <person name="Hug L.A."/>
            <person name="Sharon I."/>
            <person name="Castelle C.J."/>
            <person name="Probst A.J."/>
            <person name="Thomas B.C."/>
            <person name="Singh A."/>
            <person name="Wilkins M.J."/>
            <person name="Karaoz U."/>
            <person name="Brodie E.L."/>
            <person name="Williams K.H."/>
            <person name="Hubbard S.S."/>
            <person name="Banfield J.F."/>
        </authorList>
    </citation>
    <scope>NUCLEOTIDE SEQUENCE [LARGE SCALE GENOMIC DNA]</scope>
</reference>
<comment type="caution">
    <text evidence="1">The sequence shown here is derived from an EMBL/GenBank/DDBJ whole genome shotgun (WGS) entry which is preliminary data.</text>
</comment>
<dbReference type="Proteomes" id="UP000176609">
    <property type="component" value="Unassembled WGS sequence"/>
</dbReference>
<evidence type="ECO:0000313" key="2">
    <source>
        <dbReference type="Proteomes" id="UP000176609"/>
    </source>
</evidence>
<evidence type="ECO:0008006" key="3">
    <source>
        <dbReference type="Google" id="ProtNLM"/>
    </source>
</evidence>
<protein>
    <recommendedName>
        <fullName evidence="3">Asl1-like glycosyl hydrolase catalytic domain-containing protein</fullName>
    </recommendedName>
</protein>
<dbReference type="InterPro" id="IPR017853">
    <property type="entry name" value="GH"/>
</dbReference>
<name>A0A1F6AQD3_9BACT</name>
<dbReference type="Gene3D" id="3.20.20.80">
    <property type="entry name" value="Glycosidases"/>
    <property type="match status" value="1"/>
</dbReference>
<accession>A0A1F6AQD3</accession>
<dbReference type="AlphaFoldDB" id="A0A1F6AQD3"/>
<dbReference type="SUPFAM" id="SSF51445">
    <property type="entry name" value="(Trans)glycosidases"/>
    <property type="match status" value="1"/>
</dbReference>
<proteinExistence type="predicted"/>
<evidence type="ECO:0000313" key="1">
    <source>
        <dbReference type="EMBL" id="OGG26895.1"/>
    </source>
</evidence>
<sequence length="392" mass="44727">MKAKTLLTLFIFLIILFNPDKIYAIYEPLSVSNNKYGIHIIDENDLEEAANLVNSSGGDWGYITVVISESDRNLTKWQGIFDKMRLLHLIPIVRLATTSDGAIWNKPNISDATLWTNFLSQLPWVSKNRYVIIFNEPNHAKEWGGKVNPQEYAQVLDSFSTTLKAKSDDYFILPAGLDASAPNSKITTNEIDFLSLMKKGIPDIFLKIDGWTSHSYPNPGFVGQVKDNGKGSLRTYLWELDYLKKLGVEKSLPVFITETGWPHQEGISNNYSYFKAEKVAQLITEASFSVWNERDKIVAITPFIFNYQSYPFDHFSWKVPLTSNYFPQYEAYRQIQKSAGNPILTEVALPEAEVLGLEKESTEQKTNPSLLNRMIDYFTKLQSKFSSILNIR</sequence>